<name>A0A1U8PVU6_GOSHI</name>
<dbReference type="PANTHER" id="PTHR46148">
    <property type="entry name" value="CHROMO DOMAIN-CONTAINING PROTEIN"/>
    <property type="match status" value="1"/>
</dbReference>
<dbReference type="RefSeq" id="XP_016755282.1">
    <property type="nucleotide sequence ID" value="XM_016899793.1"/>
</dbReference>
<feature type="domain" description="Tf2-1-like SH3-like" evidence="1">
    <location>
        <begin position="59"/>
        <end position="93"/>
    </location>
</feature>
<dbReference type="InterPro" id="IPR056924">
    <property type="entry name" value="SH3_Tf2-1"/>
</dbReference>
<keyword evidence="2" id="KW-1185">Reference proteome</keyword>
<gene>
    <name evidence="3" type="primary">LOC107963227</name>
</gene>
<dbReference type="OrthoDB" id="1738613at2759"/>
<reference evidence="2" key="1">
    <citation type="journal article" date="2020" name="Nat. Genet.">
        <title>Genomic diversifications of five Gossypium allopolyploid species and their impact on cotton improvement.</title>
        <authorList>
            <person name="Chen Z.J."/>
            <person name="Sreedasyam A."/>
            <person name="Ando A."/>
            <person name="Song Q."/>
            <person name="De Santiago L.M."/>
            <person name="Hulse-Kemp A.M."/>
            <person name="Ding M."/>
            <person name="Ye W."/>
            <person name="Kirkbride R.C."/>
            <person name="Jenkins J."/>
            <person name="Plott C."/>
            <person name="Lovell J."/>
            <person name="Lin Y.M."/>
            <person name="Vaughn R."/>
            <person name="Liu B."/>
            <person name="Simpson S."/>
            <person name="Scheffler B.E."/>
            <person name="Wen L."/>
            <person name="Saski C.A."/>
            <person name="Grover C.E."/>
            <person name="Hu G."/>
            <person name="Conover J.L."/>
            <person name="Carlson J.W."/>
            <person name="Shu S."/>
            <person name="Boston L.B."/>
            <person name="Williams M."/>
            <person name="Peterson D.G."/>
            <person name="McGee K."/>
            <person name="Jones D.C."/>
            <person name="Wendel J.F."/>
            <person name="Stelly D.M."/>
            <person name="Grimwood J."/>
            <person name="Schmutz J."/>
        </authorList>
    </citation>
    <scope>NUCLEOTIDE SEQUENCE [LARGE SCALE GENOMIC DNA]</scope>
    <source>
        <strain evidence="2">cv. TM-1</strain>
    </source>
</reference>
<dbReference type="PANTHER" id="PTHR46148:SF44">
    <property type="entry name" value="GAG-POL POLYPROTEIN"/>
    <property type="match status" value="1"/>
</dbReference>
<reference evidence="3" key="2">
    <citation type="submission" date="2025-08" db="UniProtKB">
        <authorList>
            <consortium name="RefSeq"/>
        </authorList>
    </citation>
    <scope>IDENTIFICATION</scope>
</reference>
<dbReference type="AlphaFoldDB" id="A0A1U8PVU6"/>
<dbReference type="GeneID" id="107963227"/>
<dbReference type="PaxDb" id="3635-A0A1U8PVU6"/>
<dbReference type="Proteomes" id="UP000818029">
    <property type="component" value="Chromosome A06"/>
</dbReference>
<evidence type="ECO:0000259" key="1">
    <source>
        <dbReference type="Pfam" id="PF24626"/>
    </source>
</evidence>
<proteinExistence type="predicted"/>
<dbReference type="Pfam" id="PF24626">
    <property type="entry name" value="SH3_Tf2-1"/>
    <property type="match status" value="1"/>
</dbReference>
<organism evidence="2 3">
    <name type="scientific">Gossypium hirsutum</name>
    <name type="common">Upland cotton</name>
    <name type="synonym">Gossypium mexicanum</name>
    <dbReference type="NCBI Taxonomy" id="3635"/>
    <lineage>
        <taxon>Eukaryota</taxon>
        <taxon>Viridiplantae</taxon>
        <taxon>Streptophyta</taxon>
        <taxon>Embryophyta</taxon>
        <taxon>Tracheophyta</taxon>
        <taxon>Spermatophyta</taxon>
        <taxon>Magnoliopsida</taxon>
        <taxon>eudicotyledons</taxon>
        <taxon>Gunneridae</taxon>
        <taxon>Pentapetalae</taxon>
        <taxon>rosids</taxon>
        <taxon>malvids</taxon>
        <taxon>Malvales</taxon>
        <taxon>Malvaceae</taxon>
        <taxon>Malvoideae</taxon>
        <taxon>Gossypium</taxon>
    </lineage>
</organism>
<dbReference type="SMR" id="A0A1U8PVU6"/>
<sequence length="122" mass="14662">MLTELGERRVLGLKLVSETEDKVRLIQDRLKAAFDRQKSYTYLKRRDIEYFVRDFVFLKILKRIGPVAYQLKLPLELDRIHDVFHVSMLRRYRSDLSHIVVVEDIEVRPDLTFEEKSIQILE</sequence>
<accession>A0A1U8PVU6</accession>
<dbReference type="KEGG" id="ghi:107963227"/>
<evidence type="ECO:0000313" key="3">
    <source>
        <dbReference type="RefSeq" id="XP_016755282.1"/>
    </source>
</evidence>
<protein>
    <recommendedName>
        <fullName evidence="1">Tf2-1-like SH3-like domain-containing protein</fullName>
    </recommendedName>
</protein>
<evidence type="ECO:0000313" key="2">
    <source>
        <dbReference type="Proteomes" id="UP000818029"/>
    </source>
</evidence>